<dbReference type="EMBL" id="LT670817">
    <property type="protein sequence ID" value="SHG46924.1"/>
    <property type="molecule type" value="Genomic_DNA"/>
</dbReference>
<reference evidence="1 2" key="1">
    <citation type="submission" date="2016-11" db="EMBL/GenBank/DDBJ databases">
        <authorList>
            <person name="Jaros S."/>
            <person name="Januszkiewicz K."/>
            <person name="Wedrychowicz H."/>
        </authorList>
    </citation>
    <scope>NUCLEOTIDE SEQUENCE [LARGE SCALE GENOMIC DNA]</scope>
    <source>
        <strain evidence="1 2">GAS138</strain>
    </source>
</reference>
<organism evidence="1 2">
    <name type="scientific">Bradyrhizobium erythrophlei</name>
    <dbReference type="NCBI Taxonomy" id="1437360"/>
    <lineage>
        <taxon>Bacteria</taxon>
        <taxon>Pseudomonadati</taxon>
        <taxon>Pseudomonadota</taxon>
        <taxon>Alphaproteobacteria</taxon>
        <taxon>Hyphomicrobiales</taxon>
        <taxon>Nitrobacteraceae</taxon>
        <taxon>Bradyrhizobium</taxon>
    </lineage>
</organism>
<proteinExistence type="predicted"/>
<dbReference type="AlphaFoldDB" id="A0A1M5K2G2"/>
<evidence type="ECO:0000313" key="1">
    <source>
        <dbReference type="EMBL" id="SHG46924.1"/>
    </source>
</evidence>
<protein>
    <submittedName>
        <fullName evidence="1">Uncharacterized protein</fullName>
    </submittedName>
</protein>
<dbReference type="Proteomes" id="UP000189796">
    <property type="component" value="Chromosome I"/>
</dbReference>
<name>A0A1M5K2G2_9BRAD</name>
<evidence type="ECO:0000313" key="2">
    <source>
        <dbReference type="Proteomes" id="UP000189796"/>
    </source>
</evidence>
<gene>
    <name evidence="1" type="ORF">SAMN05443248_1658</name>
</gene>
<accession>A0A1M5K2G2</accession>
<sequence>MMSQPTVFFRDLARHDVNSDIVGMQFAAEPIVVDD</sequence>